<evidence type="ECO:0000256" key="5">
    <source>
        <dbReference type="SAM" id="MobiDB-lite"/>
    </source>
</evidence>
<dbReference type="PANTHER" id="PTHR13723">
    <property type="entry name" value="ADAMTS A DISINTEGRIN AND METALLOPROTEASE WITH THROMBOSPONDIN MOTIFS PROTEASE"/>
    <property type="match status" value="1"/>
</dbReference>
<dbReference type="AlphaFoldDB" id="A0A8U0SD65"/>
<feature type="region of interest" description="Disordered" evidence="5">
    <location>
        <begin position="1"/>
        <end position="203"/>
    </location>
</feature>
<evidence type="ECO:0000256" key="3">
    <source>
        <dbReference type="ARBA" id="ARBA00022729"/>
    </source>
</evidence>
<dbReference type="PANTHER" id="PTHR13723:SF144">
    <property type="entry name" value="ADAMTS-LIKE PROTEIN 4"/>
    <property type="match status" value="1"/>
</dbReference>
<dbReference type="FunFam" id="2.20.100.10:FF:000111">
    <property type="entry name" value="ADAMTS-like protein 4 isoform X1"/>
    <property type="match status" value="1"/>
</dbReference>
<feature type="compositionally biased region" description="Low complexity" evidence="5">
    <location>
        <begin position="118"/>
        <end position="131"/>
    </location>
</feature>
<dbReference type="Pfam" id="PF19030">
    <property type="entry name" value="TSP1_ADAMTS"/>
    <property type="match status" value="6"/>
</dbReference>
<proteinExistence type="predicted"/>
<dbReference type="SUPFAM" id="SSF82895">
    <property type="entry name" value="TSP-1 type 1 repeat"/>
    <property type="match status" value="7"/>
</dbReference>
<dbReference type="GO" id="GO:0030198">
    <property type="term" value="P:extracellular matrix organization"/>
    <property type="evidence" value="ECO:0007669"/>
    <property type="project" value="TreeGrafter"/>
</dbReference>
<accession>A0A8U0SD65</accession>
<keyword evidence="7" id="KW-1185">Reference proteome</keyword>
<dbReference type="GeneID" id="101686084"/>
<gene>
    <name evidence="8" type="primary">ADAMTSL4</name>
</gene>
<feature type="domain" description="PLAC" evidence="6">
    <location>
        <begin position="1182"/>
        <end position="1219"/>
    </location>
</feature>
<dbReference type="CTD" id="54507"/>
<dbReference type="InterPro" id="IPR000884">
    <property type="entry name" value="TSP1_rpt"/>
</dbReference>
<dbReference type="InterPro" id="IPR045371">
    <property type="entry name" value="ADAMTS_CR_3"/>
</dbReference>
<comment type="subcellular location">
    <subcellularLocation>
        <location evidence="1">Secreted</location>
    </subcellularLocation>
</comment>
<keyword evidence="2" id="KW-0964">Secreted</keyword>
<dbReference type="PROSITE" id="PS50092">
    <property type="entry name" value="TSP1"/>
    <property type="match status" value="6"/>
</dbReference>
<evidence type="ECO:0000313" key="8">
    <source>
        <dbReference type="RefSeq" id="XP_044939059.1"/>
    </source>
</evidence>
<evidence type="ECO:0000256" key="2">
    <source>
        <dbReference type="ARBA" id="ARBA00022525"/>
    </source>
</evidence>
<feature type="compositionally biased region" description="Basic residues" evidence="5">
    <location>
        <begin position="17"/>
        <end position="26"/>
    </location>
</feature>
<dbReference type="Pfam" id="PF00090">
    <property type="entry name" value="TSP_1"/>
    <property type="match status" value="1"/>
</dbReference>
<evidence type="ECO:0000259" key="6">
    <source>
        <dbReference type="PROSITE" id="PS50900"/>
    </source>
</evidence>
<dbReference type="Proteomes" id="UP000000715">
    <property type="component" value="Unplaced"/>
</dbReference>
<dbReference type="GO" id="GO:0006508">
    <property type="term" value="P:proteolysis"/>
    <property type="evidence" value="ECO:0007669"/>
    <property type="project" value="TreeGrafter"/>
</dbReference>
<dbReference type="GO" id="GO:0004222">
    <property type="term" value="F:metalloendopeptidase activity"/>
    <property type="evidence" value="ECO:0007669"/>
    <property type="project" value="TreeGrafter"/>
</dbReference>
<feature type="compositionally biased region" description="Pro residues" evidence="5">
    <location>
        <begin position="451"/>
        <end position="461"/>
    </location>
</feature>
<feature type="compositionally biased region" description="Polar residues" evidence="5">
    <location>
        <begin position="415"/>
        <end position="443"/>
    </location>
</feature>
<feature type="compositionally biased region" description="Gly residues" evidence="5">
    <location>
        <begin position="132"/>
        <end position="149"/>
    </location>
</feature>
<dbReference type="GO" id="GO:0031012">
    <property type="term" value="C:extracellular matrix"/>
    <property type="evidence" value="ECO:0007669"/>
    <property type="project" value="TreeGrafter"/>
</dbReference>
<feature type="compositionally biased region" description="Polar residues" evidence="5">
    <location>
        <begin position="39"/>
        <end position="48"/>
    </location>
</feature>
<keyword evidence="3" id="KW-0732">Signal</keyword>
<dbReference type="SMART" id="SM00209">
    <property type="entry name" value="TSP1"/>
    <property type="match status" value="6"/>
</dbReference>
<dbReference type="InterPro" id="IPR036383">
    <property type="entry name" value="TSP1_rpt_sf"/>
</dbReference>
<dbReference type="FunFam" id="2.20.100.10:FF:000039">
    <property type="entry name" value="thrombospondin type-1 domain-containing protein 4"/>
    <property type="match status" value="1"/>
</dbReference>
<dbReference type="RefSeq" id="XP_044939059.1">
    <property type="nucleotide sequence ID" value="XM_045083124.1"/>
</dbReference>
<dbReference type="Gene3D" id="2.60.120.830">
    <property type="match status" value="1"/>
</dbReference>
<evidence type="ECO:0000256" key="4">
    <source>
        <dbReference type="ARBA" id="ARBA00022737"/>
    </source>
</evidence>
<dbReference type="Pfam" id="PF08686">
    <property type="entry name" value="PLAC"/>
    <property type="match status" value="1"/>
</dbReference>
<dbReference type="InterPro" id="IPR010909">
    <property type="entry name" value="PLAC"/>
</dbReference>
<dbReference type="PROSITE" id="PS50900">
    <property type="entry name" value="PLAC"/>
    <property type="match status" value="1"/>
</dbReference>
<name>A0A8U0SD65_MUSPF</name>
<sequence length="1227" mass="132269">MEVSELCHTTQLAAQSRRGRGNRALRKASAGTPAGPGSHGSSRCSAQLLSARGSPTPLGAPCAARSDPAREARVLGVQSPGRVQRTSPATAASAGGRDRRGFARAMVRSPARGGGRGQQPWGGWPRRAAGVGPPGGAGWARGGRGAGGRGRARGRSRGQRQQCPEPGSGAGVAATEPGYLQAAPGHRRVNGPPGPAQSRARPLQPRCLSSVFTSGPLSQARGIEGGAMEKWAGRPQLCLMLLLSFPELGLDQEVRQGPEVLSGHSLQTLPEEGQGPEGVWGPWEQWASCSQPCGVGVQRRSRTCQLPTAQLHQDLPFPPRPPRHPEALLPRGQSPRPQTSRGTLPLYRPQPRGRGGPRRGPTSQLGRAEIREIPGARRSRVRDPIKPGMFGYGRVPFALPLHRNRRHPQRLPRAETSQTSDLPSLTPRTEPFSTNHTAQTQLAPTELSARPPHPPAEPPSPETTQTEVPSRTRPFPTQPHPRAQASGTEPASSIPYPGESNSFHVSPQPRMPESQGSASFQVAERYPNLFLSVPRGRGHQSQEHWKPGGNLHGSLMEPAPHYPDGWLPLLNDGPHSSSLWSLFAPNSPVPRCSGESEQLRACSQAPCPPEQPDPRAQQCAAFDSQEFMGQLYQWEPFTEVQGSQRCELNCRPRGFRFYVRHTEKVQDGTLCQPGALDICVAGRCLSPGCDGILGSGRRPDGCGVCGGDDSTCHLVSGNLTDRGGPLGYQKILSIPAGATQLQIAQLRPSSNYLVLPDLGSTTPEPHFPQLQPEILRVEPPPASMPRPARTPGTLQRQVRIPQMHAPPHPRTPLGSPAGYWKQVGHSECSASCGKGVWRPIFLCISRESGEELDEHSCAMGARPPVPLEPCHGPPCPPYWEAGEWTSCSSSCGSGTQHRQLRCRQEFGGGGSSVPPERCGHLPRPNATQPCQLRLCGHWEVRSPWSQCSVRCGRGQRSRQVRCVGSNGDEVNERECASGPPRPPSREACDMGPCTTAWFHSDWNSKCSAECGTGIQRRSVVCLGSGESRGAGQEEAGAGSTEQSCAPGSRPPDMRACSLGPCEMTWCWYTGPWAECSSECGSGTQRRDIICVSKLGMEFNVTSPSNCSHLPRPPALQPCQGQDCSDRWFSTPWSPCSRSCQGGIQTREVQCLTANQTLSVRCPPHLRPSRKRPCNSQPCSQRPDDQCKDSSPHCPLVVQARLCVYPYYTATCCRSCAHVLERSPPEPA</sequence>
<dbReference type="GO" id="GO:0005576">
    <property type="term" value="C:extracellular region"/>
    <property type="evidence" value="ECO:0007669"/>
    <property type="project" value="UniProtKB-SubCell"/>
</dbReference>
<evidence type="ECO:0000256" key="1">
    <source>
        <dbReference type="ARBA" id="ARBA00004613"/>
    </source>
</evidence>
<dbReference type="Pfam" id="PF19236">
    <property type="entry name" value="ADAMTS_CR_3"/>
    <property type="match status" value="1"/>
</dbReference>
<feature type="region of interest" description="Disordered" evidence="5">
    <location>
        <begin position="1029"/>
        <end position="1050"/>
    </location>
</feature>
<dbReference type="InterPro" id="IPR050439">
    <property type="entry name" value="ADAMTS_ADAMTS-like"/>
</dbReference>
<feature type="region of interest" description="Disordered" evidence="5">
    <location>
        <begin position="310"/>
        <end position="519"/>
    </location>
</feature>
<protein>
    <submittedName>
        <fullName evidence="8">ADAMTS-like protein 4 isoform X4</fullName>
    </submittedName>
</protein>
<evidence type="ECO:0000313" key="7">
    <source>
        <dbReference type="Proteomes" id="UP000000715"/>
    </source>
</evidence>
<reference evidence="8" key="1">
    <citation type="submission" date="2025-08" db="UniProtKB">
        <authorList>
            <consortium name="RefSeq"/>
        </authorList>
    </citation>
    <scope>IDENTIFICATION</scope>
    <source>
        <tissue evidence="8">Brain</tissue>
    </source>
</reference>
<keyword evidence="4" id="KW-0677">Repeat</keyword>
<organism evidence="7 8">
    <name type="scientific">Mustela putorius furo</name>
    <name type="common">European domestic ferret</name>
    <name type="synonym">Mustela furo</name>
    <dbReference type="NCBI Taxonomy" id="9669"/>
    <lineage>
        <taxon>Eukaryota</taxon>
        <taxon>Metazoa</taxon>
        <taxon>Chordata</taxon>
        <taxon>Craniata</taxon>
        <taxon>Vertebrata</taxon>
        <taxon>Euteleostomi</taxon>
        <taxon>Mammalia</taxon>
        <taxon>Eutheria</taxon>
        <taxon>Laurasiatheria</taxon>
        <taxon>Carnivora</taxon>
        <taxon>Caniformia</taxon>
        <taxon>Musteloidea</taxon>
        <taxon>Mustelidae</taxon>
        <taxon>Mustelinae</taxon>
        <taxon>Mustela</taxon>
    </lineage>
</organism>
<feature type="compositionally biased region" description="Basic and acidic residues" evidence="5">
    <location>
        <begin position="368"/>
        <end position="385"/>
    </location>
</feature>
<dbReference type="Gene3D" id="2.20.100.10">
    <property type="entry name" value="Thrombospondin type-1 (TSP1) repeat"/>
    <property type="match status" value="6"/>
</dbReference>